<protein>
    <submittedName>
        <fullName evidence="1">Uncharacterized protein</fullName>
    </submittedName>
</protein>
<dbReference type="PANTHER" id="PTHR31973">
    <property type="entry name" value="POLYPROTEIN, PUTATIVE-RELATED"/>
    <property type="match status" value="1"/>
</dbReference>
<evidence type="ECO:0000313" key="1">
    <source>
        <dbReference type="EMBL" id="CAH9102042.1"/>
    </source>
</evidence>
<reference evidence="1" key="1">
    <citation type="submission" date="2022-07" db="EMBL/GenBank/DDBJ databases">
        <authorList>
            <person name="Macas J."/>
            <person name="Novak P."/>
            <person name="Neumann P."/>
        </authorList>
    </citation>
    <scope>NUCLEOTIDE SEQUENCE</scope>
</reference>
<dbReference type="Proteomes" id="UP001152484">
    <property type="component" value="Unassembled WGS sequence"/>
</dbReference>
<dbReference type="AlphaFoldDB" id="A0A9P0ZJ67"/>
<dbReference type="EMBL" id="CAMAPE010000038">
    <property type="protein sequence ID" value="CAH9102042.1"/>
    <property type="molecule type" value="Genomic_DNA"/>
</dbReference>
<comment type="caution">
    <text evidence="1">The sequence shown here is derived from an EMBL/GenBank/DDBJ whole genome shotgun (WGS) entry which is preliminary data.</text>
</comment>
<name>A0A9P0ZJ67_CUSEU</name>
<dbReference type="PANTHER" id="PTHR31973:SF197">
    <property type="entry name" value="SWIM-TYPE DOMAIN-CONTAINING PROTEIN"/>
    <property type="match status" value="1"/>
</dbReference>
<keyword evidence="2" id="KW-1185">Reference proteome</keyword>
<organism evidence="1 2">
    <name type="scientific">Cuscuta europaea</name>
    <name type="common">European dodder</name>
    <dbReference type="NCBI Taxonomy" id="41803"/>
    <lineage>
        <taxon>Eukaryota</taxon>
        <taxon>Viridiplantae</taxon>
        <taxon>Streptophyta</taxon>
        <taxon>Embryophyta</taxon>
        <taxon>Tracheophyta</taxon>
        <taxon>Spermatophyta</taxon>
        <taxon>Magnoliopsida</taxon>
        <taxon>eudicotyledons</taxon>
        <taxon>Gunneridae</taxon>
        <taxon>Pentapetalae</taxon>
        <taxon>asterids</taxon>
        <taxon>lamiids</taxon>
        <taxon>Solanales</taxon>
        <taxon>Convolvulaceae</taxon>
        <taxon>Cuscuteae</taxon>
        <taxon>Cuscuta</taxon>
        <taxon>Cuscuta subgen. Cuscuta</taxon>
    </lineage>
</organism>
<accession>A0A9P0ZJ67</accession>
<proteinExistence type="predicted"/>
<gene>
    <name evidence="1" type="ORF">CEURO_LOCUS15649</name>
</gene>
<evidence type="ECO:0000313" key="2">
    <source>
        <dbReference type="Proteomes" id="UP001152484"/>
    </source>
</evidence>
<sequence>MPTLYETLPDVEHRRCARHIYALWRRSHPGIELQRQFWKCCKSASKREFEMNLEVLRSLSPDGYEEILKIDSKFWCRAFFNRSIKCETVDNNFCEAFNRVKVSVKVFSIGIY</sequence>